<dbReference type="GO" id="GO:0003723">
    <property type="term" value="F:RNA binding"/>
    <property type="evidence" value="ECO:0007669"/>
    <property type="project" value="TreeGrafter"/>
</dbReference>
<comment type="caution">
    <text evidence="3">The sequence shown here is derived from an EMBL/GenBank/DDBJ whole genome shotgun (WGS) entry which is preliminary data.</text>
</comment>
<accession>A0A8H3XD04</accession>
<dbReference type="OrthoDB" id="2215036at2759"/>
<reference evidence="3 4" key="1">
    <citation type="journal article" date="2019" name="Environ. Microbiol.">
        <title>At the nexus of three kingdoms: the genome of the mycorrhizal fungus Gigaspora margarita provides insights into plant, endobacterial and fungal interactions.</title>
        <authorList>
            <person name="Venice F."/>
            <person name="Ghignone S."/>
            <person name="Salvioli di Fossalunga A."/>
            <person name="Amselem J."/>
            <person name="Novero M."/>
            <person name="Xianan X."/>
            <person name="Sedzielewska Toro K."/>
            <person name="Morin E."/>
            <person name="Lipzen A."/>
            <person name="Grigoriev I.V."/>
            <person name="Henrissat B."/>
            <person name="Martin F.M."/>
            <person name="Bonfante P."/>
        </authorList>
    </citation>
    <scope>NUCLEOTIDE SEQUENCE [LARGE SCALE GENOMIC DNA]</scope>
    <source>
        <strain evidence="3 4">BEG34</strain>
    </source>
</reference>
<sequence>MEPEVLSRIIQALDIIHSPFASNEVRLEAHQYCNSIKDHPNAPIFGHFLALKENGQSDVVRHFGLQLLENTIRYKWIDGIYNDSEREQIKQAIISLIQKGTHDILIEKQFIKEKVSKLFADVARREWPIRWTDMNNLLRNLYTSSPTTQELTLMIFQYLGKESDLRDSLTCIIASNNILREKYPDGVKKDSPSSRKDEIIIMQGETDSEGWLMLWVKSLEQLLVEWQCQVKLQSVSSVIYEKLIIATLSTIAIYVEWIIAKSIAETNVLLVSCKNLLSGCHEIRMIAIECIAAIFSRTFQTPEDRALVFNPIYEQDGMELLFLSFKMVQPSQDLLLEENDYVYLKRYVEAIVEFGDKHICFKNNTVIPKQFPKYLELIYEISKHPSNFIASMTIMFWQSAIHHPHISKTFKEQDQLLLMLLELFAERLKILFQKDDDNKTTQYIDMDFDSSSEYKIFAMGFRTKLVETIKLITQMRPIESFNWMVNRIQKTLNISPGKEDLDGDGVCKVDSPVYIIFDAELTLLDSIVIGIGKLIKSNEGHDINYAKIIDGMNSLLHMLLNLNYPDVIMSNRYLASMLSFVDMLNMDSRLLFQVLQKIFQFAIFRPPGFTISPTSSFPQPVYRLRCGAIAILIKFGASTPDVLMNIYNDIAGYVNNIIDVGNNLVTRKEKMTFKKFLLCIIYYSKIPLEQKKALFDPIVLPIMNKWLSPDITHFITSISQFRDVSGLNFLSSIIINMKQKGIYKTSSEISKEFHESIVGYESARYNLSLLVETVITFLVKAPEGASKGIPSSEYSGLWEQYVSTILSATLALIRVIHQLWNVESWKEYPEELQEVLRLSKEDKTSIVGRSLNIPTKKISNGKSYTIASMLDQIHKWLSTLRTESYHILGRLSAFGLTFYSIPNVHESIVQSLFENAESIDNIHWKMLLTLVVRPYVLKCPTPEVLSGFFPQLLKYLDKKLALEWRILVEKGIQISTPEKAQLLQDNLDTNNDISDEILNEQVLRELTRAYVDIFDQIFLSAPKKQATGDNTSSIFENNALKEYMLNYMPITEPFLVSLCHLLTFKDTVSCTRTTQLCARILPNLIKHEGLRVFVGTSLLTAALQALHDGYHKASHPTIISFITDLYVDLRPLSSAPYETFAQLLNMDHVQLQKFETSLSQASEGKVRKKKIREFLEGITGLSTEEWFKIPDTAPVNSTRRVVAGVYSKPEIGVLDVVEDPYDVGIIDLFD</sequence>
<name>A0A8H3XD04_GIGMA</name>
<dbReference type="EMBL" id="WTPW01001240">
    <property type="protein sequence ID" value="KAF0447360.1"/>
    <property type="molecule type" value="Genomic_DNA"/>
</dbReference>
<dbReference type="Pfam" id="PF19273">
    <property type="entry name" value="Exportin-5"/>
    <property type="match status" value="1"/>
</dbReference>
<keyword evidence="4" id="KW-1185">Reference proteome</keyword>
<dbReference type="InterPro" id="IPR045478">
    <property type="entry name" value="Exportin-5_C"/>
</dbReference>
<dbReference type="PANTHER" id="PTHR11223">
    <property type="entry name" value="EXPORTIN 1/5"/>
    <property type="match status" value="1"/>
</dbReference>
<dbReference type="AlphaFoldDB" id="A0A8H3XD04"/>
<dbReference type="GO" id="GO:0005737">
    <property type="term" value="C:cytoplasm"/>
    <property type="evidence" value="ECO:0007669"/>
    <property type="project" value="TreeGrafter"/>
</dbReference>
<proteinExistence type="inferred from homology"/>
<protein>
    <submittedName>
        <fullName evidence="3">ARM repeat-containing protein</fullName>
    </submittedName>
</protein>
<dbReference type="GO" id="GO:0006405">
    <property type="term" value="P:RNA export from nucleus"/>
    <property type="evidence" value="ECO:0007669"/>
    <property type="project" value="TreeGrafter"/>
</dbReference>
<gene>
    <name evidence="3" type="ORF">F8M41_002794</name>
</gene>
<dbReference type="PANTHER" id="PTHR11223:SF3">
    <property type="entry name" value="EXPORTIN-5"/>
    <property type="match status" value="1"/>
</dbReference>
<dbReference type="GO" id="GO:0005049">
    <property type="term" value="F:nuclear export signal receptor activity"/>
    <property type="evidence" value="ECO:0007669"/>
    <property type="project" value="InterPro"/>
</dbReference>
<comment type="similarity">
    <text evidence="1">Belongs to the exportin family.</text>
</comment>
<dbReference type="SMART" id="SM00913">
    <property type="entry name" value="IBN_N"/>
    <property type="match status" value="1"/>
</dbReference>
<evidence type="ECO:0000313" key="4">
    <source>
        <dbReference type="Proteomes" id="UP000439903"/>
    </source>
</evidence>
<dbReference type="SUPFAM" id="SSF48371">
    <property type="entry name" value="ARM repeat"/>
    <property type="match status" value="1"/>
</dbReference>
<dbReference type="InterPro" id="IPR011989">
    <property type="entry name" value="ARM-like"/>
</dbReference>
<evidence type="ECO:0000313" key="3">
    <source>
        <dbReference type="EMBL" id="KAF0447360.1"/>
    </source>
</evidence>
<dbReference type="GO" id="GO:0042565">
    <property type="term" value="C:RNA nuclear export complex"/>
    <property type="evidence" value="ECO:0007669"/>
    <property type="project" value="TreeGrafter"/>
</dbReference>
<organism evidence="3 4">
    <name type="scientific">Gigaspora margarita</name>
    <dbReference type="NCBI Taxonomy" id="4874"/>
    <lineage>
        <taxon>Eukaryota</taxon>
        <taxon>Fungi</taxon>
        <taxon>Fungi incertae sedis</taxon>
        <taxon>Mucoromycota</taxon>
        <taxon>Glomeromycotina</taxon>
        <taxon>Glomeromycetes</taxon>
        <taxon>Diversisporales</taxon>
        <taxon>Gigasporaceae</taxon>
        <taxon>Gigaspora</taxon>
    </lineage>
</organism>
<feature type="domain" description="Importin N-terminal" evidence="2">
    <location>
        <begin position="29"/>
        <end position="99"/>
    </location>
</feature>
<dbReference type="GO" id="GO:0006611">
    <property type="term" value="P:protein export from nucleus"/>
    <property type="evidence" value="ECO:0007669"/>
    <property type="project" value="InterPro"/>
</dbReference>
<evidence type="ECO:0000259" key="2">
    <source>
        <dbReference type="SMART" id="SM00913"/>
    </source>
</evidence>
<dbReference type="InterPro" id="IPR016024">
    <property type="entry name" value="ARM-type_fold"/>
</dbReference>
<dbReference type="GO" id="GO:0031267">
    <property type="term" value="F:small GTPase binding"/>
    <property type="evidence" value="ECO:0007669"/>
    <property type="project" value="InterPro"/>
</dbReference>
<dbReference type="Gene3D" id="1.25.10.10">
    <property type="entry name" value="Leucine-rich Repeat Variant"/>
    <property type="match status" value="1"/>
</dbReference>
<dbReference type="Pfam" id="PF03810">
    <property type="entry name" value="IBN_N"/>
    <property type="match status" value="1"/>
</dbReference>
<dbReference type="GO" id="GO:0005634">
    <property type="term" value="C:nucleus"/>
    <property type="evidence" value="ECO:0007669"/>
    <property type="project" value="TreeGrafter"/>
</dbReference>
<dbReference type="InterPro" id="IPR045065">
    <property type="entry name" value="XPO1/5"/>
</dbReference>
<dbReference type="InterPro" id="IPR001494">
    <property type="entry name" value="Importin-beta_N"/>
</dbReference>
<dbReference type="Proteomes" id="UP000439903">
    <property type="component" value="Unassembled WGS sequence"/>
</dbReference>
<evidence type="ECO:0000256" key="1">
    <source>
        <dbReference type="ARBA" id="ARBA00009466"/>
    </source>
</evidence>